<gene>
    <name evidence="6" type="ORF">C7449_105268</name>
</gene>
<dbReference type="GO" id="GO:0060090">
    <property type="term" value="F:molecular adaptor activity"/>
    <property type="evidence" value="ECO:0007669"/>
    <property type="project" value="TreeGrafter"/>
</dbReference>
<dbReference type="InterPro" id="IPR019734">
    <property type="entry name" value="TPR_rpt"/>
</dbReference>
<evidence type="ECO:0000313" key="7">
    <source>
        <dbReference type="Proteomes" id="UP000241247"/>
    </source>
</evidence>
<accession>A0A2T5B5W4</accession>
<dbReference type="SMART" id="SM00028">
    <property type="entry name" value="TPR"/>
    <property type="match status" value="3"/>
</dbReference>
<proteinExistence type="predicted"/>
<comment type="caution">
    <text evidence="6">The sequence shown here is derived from an EMBL/GenBank/DDBJ whole genome shotgun (WGS) entry which is preliminary data.</text>
</comment>
<evidence type="ECO:0000256" key="4">
    <source>
        <dbReference type="SAM" id="MobiDB-lite"/>
    </source>
</evidence>
<dbReference type="OrthoDB" id="9815010at2"/>
<protein>
    <submittedName>
        <fullName evidence="6">Uncharacterized protein</fullName>
    </submittedName>
</protein>
<feature type="signal peptide" evidence="5">
    <location>
        <begin position="1"/>
        <end position="22"/>
    </location>
</feature>
<evidence type="ECO:0000256" key="5">
    <source>
        <dbReference type="SAM" id="SignalP"/>
    </source>
</evidence>
<organism evidence="6 7">
    <name type="scientific">Mycoplana dimorpha</name>
    <dbReference type="NCBI Taxonomy" id="28320"/>
    <lineage>
        <taxon>Bacteria</taxon>
        <taxon>Pseudomonadati</taxon>
        <taxon>Pseudomonadota</taxon>
        <taxon>Alphaproteobacteria</taxon>
        <taxon>Hyphomicrobiales</taxon>
        <taxon>Rhizobiaceae</taxon>
        <taxon>Mycoplana</taxon>
    </lineage>
</organism>
<dbReference type="GO" id="GO:0016020">
    <property type="term" value="C:membrane"/>
    <property type="evidence" value="ECO:0007669"/>
    <property type="project" value="TreeGrafter"/>
</dbReference>
<dbReference type="RefSeq" id="WP_108003468.1">
    <property type="nucleotide sequence ID" value="NZ_JBHEEX010000003.1"/>
</dbReference>
<keyword evidence="2 3" id="KW-0802">TPR repeat</keyword>
<reference evidence="6 7" key="1">
    <citation type="submission" date="2018-04" db="EMBL/GenBank/DDBJ databases">
        <title>Genomic Encyclopedia of Type Strains, Phase IV (KMG-IV): sequencing the most valuable type-strain genomes for metagenomic binning, comparative biology and taxonomic classification.</title>
        <authorList>
            <person name="Goeker M."/>
        </authorList>
    </citation>
    <scope>NUCLEOTIDE SEQUENCE [LARGE SCALE GENOMIC DNA]</scope>
    <source>
        <strain evidence="6 7">DSM 7138</strain>
    </source>
</reference>
<keyword evidence="5" id="KW-0732">Signal</keyword>
<feature type="repeat" description="TPR" evidence="3">
    <location>
        <begin position="113"/>
        <end position="146"/>
    </location>
</feature>
<name>A0A2T5B5W4_MYCDI</name>
<dbReference type="PANTHER" id="PTHR45831:SF2">
    <property type="entry name" value="LD24721P"/>
    <property type="match status" value="1"/>
</dbReference>
<evidence type="ECO:0000256" key="1">
    <source>
        <dbReference type="ARBA" id="ARBA00022737"/>
    </source>
</evidence>
<evidence type="ECO:0000256" key="3">
    <source>
        <dbReference type="PROSITE-ProRule" id="PRU00339"/>
    </source>
</evidence>
<dbReference type="InterPro" id="IPR011990">
    <property type="entry name" value="TPR-like_helical_dom_sf"/>
</dbReference>
<dbReference type="Gene3D" id="1.25.40.10">
    <property type="entry name" value="Tetratricopeptide repeat domain"/>
    <property type="match status" value="1"/>
</dbReference>
<dbReference type="AlphaFoldDB" id="A0A2T5B5W4"/>
<evidence type="ECO:0000313" key="6">
    <source>
        <dbReference type="EMBL" id="PTM94367.1"/>
    </source>
</evidence>
<dbReference type="InterPro" id="IPR047150">
    <property type="entry name" value="SGT"/>
</dbReference>
<dbReference type="EMBL" id="PZZZ01000005">
    <property type="protein sequence ID" value="PTM94367.1"/>
    <property type="molecule type" value="Genomic_DNA"/>
</dbReference>
<dbReference type="SUPFAM" id="SSF48452">
    <property type="entry name" value="TPR-like"/>
    <property type="match status" value="1"/>
</dbReference>
<feature type="chain" id="PRO_5015400381" evidence="5">
    <location>
        <begin position="23"/>
        <end position="199"/>
    </location>
</feature>
<dbReference type="GO" id="GO:0006620">
    <property type="term" value="P:post-translational protein targeting to endoplasmic reticulum membrane"/>
    <property type="evidence" value="ECO:0007669"/>
    <property type="project" value="TreeGrafter"/>
</dbReference>
<dbReference type="PANTHER" id="PTHR45831">
    <property type="entry name" value="LD24721P"/>
    <property type="match status" value="1"/>
</dbReference>
<dbReference type="PROSITE" id="PS50005">
    <property type="entry name" value="TPR"/>
    <property type="match status" value="1"/>
</dbReference>
<dbReference type="Proteomes" id="UP000241247">
    <property type="component" value="Unassembled WGS sequence"/>
</dbReference>
<sequence length="199" mass="21920">MRPFAFCLSLLLLSPLPGAANAQSPEPRPAVTAPDPSAPPAVRLDTLFAELKHEGDPAKAKAISDNIRAEWRQSGSATVDFLMQQADKAMAENKDAAAFDYLDEVIQLAPGYVEGWNQRATLNYKEGNYRKSMADINRVLEIEPRHFGAIAGMAMILTSYGRDQLALEAWQRFLDIYPSERRAQKALGDIAEKLAGSRT</sequence>
<keyword evidence="1" id="KW-0677">Repeat</keyword>
<feature type="region of interest" description="Disordered" evidence="4">
    <location>
        <begin position="19"/>
        <end position="39"/>
    </location>
</feature>
<dbReference type="GO" id="GO:0072380">
    <property type="term" value="C:TRC complex"/>
    <property type="evidence" value="ECO:0007669"/>
    <property type="project" value="TreeGrafter"/>
</dbReference>
<evidence type="ECO:0000256" key="2">
    <source>
        <dbReference type="ARBA" id="ARBA00022803"/>
    </source>
</evidence>
<keyword evidence="7" id="KW-1185">Reference proteome</keyword>